<name>A0A2B4RH22_STYPI</name>
<organism evidence="1 2">
    <name type="scientific">Stylophora pistillata</name>
    <name type="common">Smooth cauliflower coral</name>
    <dbReference type="NCBI Taxonomy" id="50429"/>
    <lineage>
        <taxon>Eukaryota</taxon>
        <taxon>Metazoa</taxon>
        <taxon>Cnidaria</taxon>
        <taxon>Anthozoa</taxon>
        <taxon>Hexacorallia</taxon>
        <taxon>Scleractinia</taxon>
        <taxon>Astrocoeniina</taxon>
        <taxon>Pocilloporidae</taxon>
        <taxon>Stylophora</taxon>
    </lineage>
</organism>
<evidence type="ECO:0000313" key="1">
    <source>
        <dbReference type="EMBL" id="PFX16123.1"/>
    </source>
</evidence>
<dbReference type="Proteomes" id="UP000225706">
    <property type="component" value="Unassembled WGS sequence"/>
</dbReference>
<keyword evidence="2" id="KW-1185">Reference proteome</keyword>
<evidence type="ECO:0000313" key="2">
    <source>
        <dbReference type="Proteomes" id="UP000225706"/>
    </source>
</evidence>
<comment type="caution">
    <text evidence="1">The sequence shown here is derived from an EMBL/GenBank/DDBJ whole genome shotgun (WGS) entry which is preliminary data.</text>
</comment>
<reference evidence="2" key="1">
    <citation type="journal article" date="2017" name="bioRxiv">
        <title>Comparative analysis of the genomes of Stylophora pistillata and Acropora digitifera provides evidence for extensive differences between species of corals.</title>
        <authorList>
            <person name="Voolstra C.R."/>
            <person name="Li Y."/>
            <person name="Liew Y.J."/>
            <person name="Baumgarten S."/>
            <person name="Zoccola D."/>
            <person name="Flot J.-F."/>
            <person name="Tambutte S."/>
            <person name="Allemand D."/>
            <person name="Aranda M."/>
        </authorList>
    </citation>
    <scope>NUCLEOTIDE SEQUENCE [LARGE SCALE GENOMIC DNA]</scope>
</reference>
<accession>A0A2B4RH22</accession>
<dbReference type="EMBL" id="LSMT01000574">
    <property type="protein sequence ID" value="PFX16123.1"/>
    <property type="molecule type" value="Genomic_DNA"/>
</dbReference>
<proteinExistence type="predicted"/>
<sequence>MPHVIRTVTRSAMIAQYLELGQEESFESFSHATLYRILEVREASQRKALKGIDNVAAEGSAAFETLEVVEELQKGGANPEWIFNIKERLNQGERYMKTDYKVHCKGDSSPCTDHCRVFALSDENNDDYKQECELPHSLQCASSKNLKSVIEEIETCLKNETQSISSYGKEHQEDFAYNFLQAKRHIFDWKAHILRSENQDLAKQDVSRSLDVTSALITRDWALKSQCQRYREKQTEWFGKRGLNWHVSSVVLKQAEERMVVTYTHMFDAFTQDWQCDEGHDIQSTADMREELLERPFQGVTAFVCEVNGKQKSIDLTKIPNSIAYRNFEFEPRGIRVRKAYSVGQDQVFDSSDPRQYARHGHSTVHALIHLMQAIHQATDSGVIIRDHLKWNPHVEYVTAKAAKKLYALRLLKRAGVMPEDMLEIFTGDGWAFALMCRRACEYEPLLQLIPLNIA</sequence>
<dbReference type="AlphaFoldDB" id="A0A2B4RH22"/>
<protein>
    <submittedName>
        <fullName evidence="1">Uncharacterized protein</fullName>
    </submittedName>
</protein>
<gene>
    <name evidence="1" type="ORF">AWC38_SpisGene19629</name>
</gene>